<comment type="caution">
    <text evidence="1">The sequence shown here is derived from an EMBL/GenBank/DDBJ whole genome shotgun (WGS) entry which is preliminary data.</text>
</comment>
<protein>
    <submittedName>
        <fullName evidence="1">Uncharacterized protein</fullName>
    </submittedName>
</protein>
<evidence type="ECO:0000313" key="2">
    <source>
        <dbReference type="Proteomes" id="UP000649617"/>
    </source>
</evidence>
<name>A0A812S8U3_SYMPI</name>
<gene>
    <name evidence="1" type="ORF">SPIL2461_LOCUS11689</name>
</gene>
<reference evidence="1" key="1">
    <citation type="submission" date="2021-02" db="EMBL/GenBank/DDBJ databases">
        <authorList>
            <person name="Dougan E. K."/>
            <person name="Rhodes N."/>
            <person name="Thang M."/>
            <person name="Chan C."/>
        </authorList>
    </citation>
    <scope>NUCLEOTIDE SEQUENCE</scope>
</reference>
<evidence type="ECO:0000313" key="1">
    <source>
        <dbReference type="EMBL" id="CAE7465719.1"/>
    </source>
</evidence>
<dbReference type="Proteomes" id="UP000649617">
    <property type="component" value="Unassembled WGS sequence"/>
</dbReference>
<proteinExistence type="predicted"/>
<dbReference type="AlphaFoldDB" id="A0A812S8U3"/>
<keyword evidence="2" id="KW-1185">Reference proteome</keyword>
<dbReference type="OrthoDB" id="425843at2759"/>
<sequence length="147" mass="16153">MHAMRWRPATEAEVVTVVGASARESFDFTHFHIGQVKGWQRSFCQANWVNLVCGDVCVRTKEVAALAMVPSTEDYVSHVALLDVTPEELPGYRIVRVLFCIAGADGSILEEGQALMCAACDDDAEADRLRAPDGELTRCCDDTGYVR</sequence>
<feature type="non-terminal residue" evidence="1">
    <location>
        <position position="1"/>
    </location>
</feature>
<dbReference type="EMBL" id="CAJNIZ010023018">
    <property type="protein sequence ID" value="CAE7465719.1"/>
    <property type="molecule type" value="Genomic_DNA"/>
</dbReference>
<accession>A0A812S8U3</accession>
<organism evidence="1 2">
    <name type="scientific">Symbiodinium pilosum</name>
    <name type="common">Dinoflagellate</name>
    <dbReference type="NCBI Taxonomy" id="2952"/>
    <lineage>
        <taxon>Eukaryota</taxon>
        <taxon>Sar</taxon>
        <taxon>Alveolata</taxon>
        <taxon>Dinophyceae</taxon>
        <taxon>Suessiales</taxon>
        <taxon>Symbiodiniaceae</taxon>
        <taxon>Symbiodinium</taxon>
    </lineage>
</organism>